<protein>
    <submittedName>
        <fullName evidence="2">Uncharacterized protein</fullName>
    </submittedName>
</protein>
<gene>
    <name evidence="2" type="ordered locus">Pogu_0961</name>
</gene>
<name>H6Q9T0_PYROT</name>
<dbReference type="Proteomes" id="UP000009062">
    <property type="component" value="Chromosome"/>
</dbReference>
<keyword evidence="1" id="KW-0472">Membrane</keyword>
<dbReference type="HOGENOM" id="CLU_1830666_0_0_2"/>
<reference evidence="2 3" key="1">
    <citation type="journal article" date="2012" name="Stand. Genomic Sci.">
        <title>Complete genome sequence of Pyrobaculum oguniense.</title>
        <authorList>
            <person name="Bernick D.L."/>
            <person name="Karplus K."/>
            <person name="Lui L.M."/>
            <person name="Coker J.K."/>
            <person name="Murphy J.N."/>
            <person name="Chan P.P."/>
            <person name="Cozen A.E."/>
            <person name="Lowe T.M."/>
        </authorList>
    </citation>
    <scope>NUCLEOTIDE SEQUENCE [LARGE SCALE GENOMIC DNA]</scope>
    <source>
        <strain evidence="2 3">TE7</strain>
    </source>
</reference>
<proteinExistence type="predicted"/>
<feature type="transmembrane region" description="Helical" evidence="1">
    <location>
        <begin position="30"/>
        <end position="48"/>
    </location>
</feature>
<feature type="transmembrane region" description="Helical" evidence="1">
    <location>
        <begin position="55"/>
        <end position="76"/>
    </location>
</feature>
<evidence type="ECO:0000256" key="1">
    <source>
        <dbReference type="SAM" id="Phobius"/>
    </source>
</evidence>
<evidence type="ECO:0000313" key="2">
    <source>
        <dbReference type="EMBL" id="AFA38988.1"/>
    </source>
</evidence>
<dbReference type="EMBL" id="CP003316">
    <property type="protein sequence ID" value="AFA38988.1"/>
    <property type="molecule type" value="Genomic_DNA"/>
</dbReference>
<keyword evidence="1" id="KW-0812">Transmembrane</keyword>
<feature type="transmembrane region" description="Helical" evidence="1">
    <location>
        <begin position="82"/>
        <end position="107"/>
    </location>
</feature>
<evidence type="ECO:0000313" key="3">
    <source>
        <dbReference type="Proteomes" id="UP000009062"/>
    </source>
</evidence>
<dbReference type="AlphaFoldDB" id="H6Q9T0"/>
<organism evidence="2 3">
    <name type="scientific">Pyrobaculum oguniense (strain DSM 13380 / JCM 10595 / TE7)</name>
    <dbReference type="NCBI Taxonomy" id="698757"/>
    <lineage>
        <taxon>Archaea</taxon>
        <taxon>Thermoproteota</taxon>
        <taxon>Thermoprotei</taxon>
        <taxon>Thermoproteales</taxon>
        <taxon>Thermoproteaceae</taxon>
        <taxon>Pyrobaculum</taxon>
    </lineage>
</organism>
<keyword evidence="3" id="KW-1185">Reference proteome</keyword>
<keyword evidence="1" id="KW-1133">Transmembrane helix</keyword>
<feature type="transmembrane region" description="Helical" evidence="1">
    <location>
        <begin position="7"/>
        <end position="24"/>
    </location>
</feature>
<sequence>MEFTRSNIFIWGGLLFILLGANIITESFLLGIAFMVVSYLFFALWFYTMCRAKGLLRVGCILGVVACTLLIIAALAPLVYVAILQICLAVGRVLFFISCVLAALPLIATRNKGFAIFIIFLGILVPLIHEIALVLLGATT</sequence>
<dbReference type="KEGG" id="pog:Pogu_0961"/>
<accession>H6Q9T0</accession>
<feature type="transmembrane region" description="Helical" evidence="1">
    <location>
        <begin position="114"/>
        <end position="138"/>
    </location>
</feature>
<dbReference type="STRING" id="698757.Pogu_0961"/>